<name>F8QI12_SERL3</name>
<evidence type="ECO:0000259" key="5">
    <source>
        <dbReference type="Pfam" id="PF07534"/>
    </source>
</evidence>
<dbReference type="STRING" id="936435.F8QI12"/>
<feature type="non-terminal residue" evidence="6">
    <location>
        <position position="1"/>
    </location>
</feature>
<evidence type="ECO:0000256" key="3">
    <source>
        <dbReference type="ARBA" id="ARBA00023128"/>
    </source>
</evidence>
<dbReference type="Proteomes" id="UP000008063">
    <property type="component" value="Unassembled WGS sequence"/>
</dbReference>
<dbReference type="GO" id="GO:0006979">
    <property type="term" value="P:response to oxidative stress"/>
    <property type="evidence" value="ECO:0007669"/>
    <property type="project" value="TreeGrafter"/>
</dbReference>
<dbReference type="OMA" id="GLEGWCI"/>
<sequence length="81" mass="8640">KVDVYGWTGRNEYVALCDNEYISFGGGDGEYGLYVDCTLLEGSSACCATFENEPLCGGKRKGGKSVPFECVGLEVWGIGPT</sequence>
<dbReference type="OrthoDB" id="26679at2759"/>
<organism evidence="7">
    <name type="scientific">Serpula lacrymans var. lacrymans (strain S7.3)</name>
    <name type="common">Dry rot fungus</name>
    <dbReference type="NCBI Taxonomy" id="936435"/>
    <lineage>
        <taxon>Eukaryota</taxon>
        <taxon>Fungi</taxon>
        <taxon>Dikarya</taxon>
        <taxon>Basidiomycota</taxon>
        <taxon>Agaricomycotina</taxon>
        <taxon>Agaricomycetes</taxon>
        <taxon>Agaricomycetidae</taxon>
        <taxon>Boletales</taxon>
        <taxon>Coniophorineae</taxon>
        <taxon>Serpulaceae</taxon>
        <taxon>Serpula</taxon>
    </lineage>
</organism>
<protein>
    <recommendedName>
        <fullName evidence="4">Oxidation resistance protein 1</fullName>
    </recommendedName>
</protein>
<dbReference type="AlphaFoldDB" id="F8QI12"/>
<comment type="subcellular location">
    <subcellularLocation>
        <location evidence="1">Mitochondrion</location>
    </subcellularLocation>
</comment>
<keyword evidence="7" id="KW-1185">Reference proteome</keyword>
<evidence type="ECO:0000256" key="4">
    <source>
        <dbReference type="ARBA" id="ARBA00040604"/>
    </source>
</evidence>
<keyword evidence="3" id="KW-0496">Mitochondrion</keyword>
<dbReference type="PANTHER" id="PTHR23354">
    <property type="entry name" value="NUCLEOLAR PROTEIN 7/ESTROGEN RECEPTOR COACTIVATOR-RELATED"/>
    <property type="match status" value="1"/>
</dbReference>
<comment type="similarity">
    <text evidence="2">Belongs to the OXR1 family.</text>
</comment>
<dbReference type="GO" id="GO:0005739">
    <property type="term" value="C:mitochondrion"/>
    <property type="evidence" value="ECO:0007669"/>
    <property type="project" value="UniProtKB-SubCell"/>
</dbReference>
<dbReference type="InterPro" id="IPR006571">
    <property type="entry name" value="TLDc_dom"/>
</dbReference>
<reference evidence="7" key="1">
    <citation type="journal article" date="2011" name="Science">
        <title>The plant cell wall-decomposing machinery underlies the functional diversity of forest fungi.</title>
        <authorList>
            <person name="Eastwood D.C."/>
            <person name="Floudas D."/>
            <person name="Binder M."/>
            <person name="Majcherczyk A."/>
            <person name="Schneider P."/>
            <person name="Aerts A."/>
            <person name="Asiegbu F.O."/>
            <person name="Baker S.E."/>
            <person name="Barry K."/>
            <person name="Bendiksby M."/>
            <person name="Blumentritt M."/>
            <person name="Coutinho P.M."/>
            <person name="Cullen D."/>
            <person name="de Vries R.P."/>
            <person name="Gathman A."/>
            <person name="Goodell B."/>
            <person name="Henrissat B."/>
            <person name="Ihrmark K."/>
            <person name="Kauserud H."/>
            <person name="Kohler A."/>
            <person name="LaButti K."/>
            <person name="Lapidus A."/>
            <person name="Lavin J.L."/>
            <person name="Lee Y.-H."/>
            <person name="Lindquist E."/>
            <person name="Lilly W."/>
            <person name="Lucas S."/>
            <person name="Morin E."/>
            <person name="Murat C."/>
            <person name="Oguiza J.A."/>
            <person name="Park J."/>
            <person name="Pisabarro A.G."/>
            <person name="Riley R."/>
            <person name="Rosling A."/>
            <person name="Salamov A."/>
            <person name="Schmidt O."/>
            <person name="Schmutz J."/>
            <person name="Skrede I."/>
            <person name="Stenlid J."/>
            <person name="Wiebenga A."/>
            <person name="Xie X."/>
            <person name="Kuees U."/>
            <person name="Hibbett D.S."/>
            <person name="Hoffmeister D."/>
            <person name="Hoegberg N."/>
            <person name="Martin F."/>
            <person name="Grigoriev I.V."/>
            <person name="Watkinson S.C."/>
        </authorList>
    </citation>
    <scope>NUCLEOTIDE SEQUENCE [LARGE SCALE GENOMIC DNA]</scope>
    <source>
        <strain evidence="7">strain S7.3</strain>
    </source>
</reference>
<dbReference type="EMBL" id="GL945516">
    <property type="protein sequence ID" value="EGN92075.1"/>
    <property type="molecule type" value="Genomic_DNA"/>
</dbReference>
<dbReference type="HOGENOM" id="CLU_2580465_0_0_1"/>
<evidence type="ECO:0000313" key="6">
    <source>
        <dbReference type="EMBL" id="EGN92075.1"/>
    </source>
</evidence>
<dbReference type="InParanoid" id="F8QI12"/>
<proteinExistence type="inferred from homology"/>
<gene>
    <name evidence="6" type="ORF">SERLA73DRAFT_66372</name>
</gene>
<dbReference type="PANTHER" id="PTHR23354:SF62">
    <property type="entry name" value="MUSTARD, ISOFORM V"/>
    <property type="match status" value="1"/>
</dbReference>
<dbReference type="GO" id="GO:0005634">
    <property type="term" value="C:nucleus"/>
    <property type="evidence" value="ECO:0007669"/>
    <property type="project" value="TreeGrafter"/>
</dbReference>
<dbReference type="Pfam" id="PF07534">
    <property type="entry name" value="TLD"/>
    <property type="match status" value="1"/>
</dbReference>
<feature type="domain" description="TLDc" evidence="5">
    <location>
        <begin position="2"/>
        <end position="79"/>
    </location>
</feature>
<evidence type="ECO:0000256" key="1">
    <source>
        <dbReference type="ARBA" id="ARBA00004173"/>
    </source>
</evidence>
<evidence type="ECO:0000256" key="2">
    <source>
        <dbReference type="ARBA" id="ARBA00009540"/>
    </source>
</evidence>
<accession>F8QI12</accession>
<evidence type="ECO:0000313" key="7">
    <source>
        <dbReference type="Proteomes" id="UP000008063"/>
    </source>
</evidence>